<evidence type="ECO:0000313" key="1">
    <source>
        <dbReference type="EMBL" id="OMJ15905.1"/>
    </source>
</evidence>
<keyword evidence="2" id="KW-1185">Reference proteome</keyword>
<dbReference type="Proteomes" id="UP000187283">
    <property type="component" value="Unassembled WGS sequence"/>
</dbReference>
<accession>A0A1R1XMR2</accession>
<name>A0A1R1XMR2_9FUNG</name>
<evidence type="ECO:0000313" key="2">
    <source>
        <dbReference type="Proteomes" id="UP000187283"/>
    </source>
</evidence>
<organism evidence="1 2">
    <name type="scientific">Smittium culicis</name>
    <dbReference type="NCBI Taxonomy" id="133412"/>
    <lineage>
        <taxon>Eukaryota</taxon>
        <taxon>Fungi</taxon>
        <taxon>Fungi incertae sedis</taxon>
        <taxon>Zoopagomycota</taxon>
        <taxon>Kickxellomycotina</taxon>
        <taxon>Harpellomycetes</taxon>
        <taxon>Harpellales</taxon>
        <taxon>Legeriomycetaceae</taxon>
        <taxon>Smittium</taxon>
    </lineage>
</organism>
<dbReference type="EMBL" id="LSSN01002513">
    <property type="protein sequence ID" value="OMJ15905.1"/>
    <property type="molecule type" value="Genomic_DNA"/>
</dbReference>
<gene>
    <name evidence="1" type="ORF">AYI70_g6944</name>
</gene>
<dbReference type="AlphaFoldDB" id="A0A1R1XMR2"/>
<reference evidence="1 2" key="1">
    <citation type="submission" date="2017-01" db="EMBL/GenBank/DDBJ databases">
        <authorList>
            <person name="Mah S.A."/>
            <person name="Swanson W.J."/>
            <person name="Moy G.W."/>
            <person name="Vacquier V.D."/>
        </authorList>
    </citation>
    <scope>NUCLEOTIDE SEQUENCE [LARGE SCALE GENOMIC DNA]</scope>
    <source>
        <strain evidence="1 2">GSMNP</strain>
    </source>
</reference>
<comment type="caution">
    <text evidence="1">The sequence shown here is derived from an EMBL/GenBank/DDBJ whole genome shotgun (WGS) entry which is preliminary data.</text>
</comment>
<sequence>MATILATSFASVGMSDIHREDVGDGSVITSFHTSDGTPSAPGALLFGVSASAPMISVHSMVLSHSGNYVIQFIDFAKPKFIKSISPVFDAGDRPFAQWLYTEVGWCSHIIHS</sequence>
<proteinExistence type="predicted"/>
<protein>
    <submittedName>
        <fullName evidence="1">Uncharacterized protein</fullName>
    </submittedName>
</protein>